<evidence type="ECO:0000256" key="1">
    <source>
        <dbReference type="ARBA" id="ARBA00008857"/>
    </source>
</evidence>
<keyword evidence="2" id="KW-0229">DNA integration</keyword>
<dbReference type="Gene3D" id="1.10.150.130">
    <property type="match status" value="1"/>
</dbReference>
<dbReference type="Pfam" id="PF00589">
    <property type="entry name" value="Phage_integrase"/>
    <property type="match status" value="1"/>
</dbReference>
<dbReference type="InterPro" id="IPR010998">
    <property type="entry name" value="Integrase_recombinase_N"/>
</dbReference>
<gene>
    <name evidence="8" type="ORF">SAMN05660328_104108</name>
</gene>
<comment type="similarity">
    <text evidence="1">Belongs to the 'phage' integrase family.</text>
</comment>
<dbReference type="InterPro" id="IPR002104">
    <property type="entry name" value="Integrase_catalytic"/>
</dbReference>
<sequence>MAYVSYTQRGKKQLWSYNIREGNKSLQYKGGFKTKREAKLEAEKVLYKLKTGSTLRTDMTLPELYQEWLDLKILPSDRSDVTKSKYLMRKNVIIRLFGDKKISKIKPSEYQRIMNEYGKKVSRKHLGRLNSNIKSSIHMAIADKIVIEDFTAYVELFSSKQGQETEEKYLHTEKDYQTVLIYLKAKFDYQNSIVPYIIFFLFKTGMRFAELVGLTWEEIDFEKEEIRTYRRYNTATHQFTGPKNKTSVRSIPITADMLKVFAFLKKMQEKTNKELGISNKNNLVFQHFGYVHDMPDIATVNKAMKIMLTELDIYPIITTKGARHTYGSYLWHNGIDLGVIAKILGHKDISMLVEVYGHTLQEKIDEEFLAVKHLL</sequence>
<name>A0A1I7I8M1_9STRE</name>
<dbReference type="SUPFAM" id="SSF56349">
    <property type="entry name" value="DNA breaking-rejoining enzymes"/>
    <property type="match status" value="1"/>
</dbReference>
<dbReference type="AlphaFoldDB" id="A0A1I7I8M1"/>
<organism evidence="8 9">
    <name type="scientific">Streptococcus gallolyticus</name>
    <dbReference type="NCBI Taxonomy" id="315405"/>
    <lineage>
        <taxon>Bacteria</taxon>
        <taxon>Bacillati</taxon>
        <taxon>Bacillota</taxon>
        <taxon>Bacilli</taxon>
        <taxon>Lactobacillales</taxon>
        <taxon>Streptococcaceae</taxon>
        <taxon>Streptococcus</taxon>
    </lineage>
</organism>
<evidence type="ECO:0000256" key="3">
    <source>
        <dbReference type="ARBA" id="ARBA00023125"/>
    </source>
</evidence>
<feature type="domain" description="Tyr recombinase" evidence="6">
    <location>
        <begin position="165"/>
        <end position="369"/>
    </location>
</feature>
<reference evidence="9" key="1">
    <citation type="submission" date="2016-10" db="EMBL/GenBank/DDBJ databases">
        <authorList>
            <person name="Varghese N."/>
            <person name="Submissions S."/>
        </authorList>
    </citation>
    <scope>NUCLEOTIDE SEQUENCE [LARGE SCALE GENOMIC DNA]</scope>
    <source>
        <strain evidence="9">LMG 15572</strain>
    </source>
</reference>
<dbReference type="InterPro" id="IPR013762">
    <property type="entry name" value="Integrase-like_cat_sf"/>
</dbReference>
<feature type="domain" description="Core-binding (CB)" evidence="7">
    <location>
        <begin position="59"/>
        <end position="141"/>
    </location>
</feature>
<dbReference type="InterPro" id="IPR044068">
    <property type="entry name" value="CB"/>
</dbReference>
<keyword evidence="3 5" id="KW-0238">DNA-binding</keyword>
<keyword evidence="9" id="KW-1185">Reference proteome</keyword>
<dbReference type="PROSITE" id="PS51898">
    <property type="entry name" value="TYR_RECOMBINASE"/>
    <property type="match status" value="1"/>
</dbReference>
<keyword evidence="4" id="KW-0233">DNA recombination</keyword>
<accession>A0A1I7I8M1</accession>
<evidence type="ECO:0000256" key="4">
    <source>
        <dbReference type="ARBA" id="ARBA00023172"/>
    </source>
</evidence>
<protein>
    <submittedName>
        <fullName evidence="8">Site-specific recombinase XerD</fullName>
    </submittedName>
</protein>
<dbReference type="CDD" id="cd01189">
    <property type="entry name" value="INT_ICEBs1_C_like"/>
    <property type="match status" value="1"/>
</dbReference>
<evidence type="ECO:0000259" key="6">
    <source>
        <dbReference type="PROSITE" id="PS51898"/>
    </source>
</evidence>
<dbReference type="InterPro" id="IPR050090">
    <property type="entry name" value="Tyrosine_recombinase_XerCD"/>
</dbReference>
<dbReference type="PANTHER" id="PTHR30349">
    <property type="entry name" value="PHAGE INTEGRASE-RELATED"/>
    <property type="match status" value="1"/>
</dbReference>
<dbReference type="Pfam" id="PF14659">
    <property type="entry name" value="Phage_int_SAM_3"/>
    <property type="match status" value="1"/>
</dbReference>
<dbReference type="GO" id="GO:0006310">
    <property type="term" value="P:DNA recombination"/>
    <property type="evidence" value="ECO:0007669"/>
    <property type="project" value="UniProtKB-KW"/>
</dbReference>
<proteinExistence type="inferred from homology"/>
<dbReference type="Pfam" id="PF14657">
    <property type="entry name" value="Arm-DNA-bind_4"/>
    <property type="match status" value="1"/>
</dbReference>
<dbReference type="InterPro" id="IPR028259">
    <property type="entry name" value="AP2-like_int_N"/>
</dbReference>
<dbReference type="EMBL" id="FPBN01000004">
    <property type="protein sequence ID" value="SFU69323.1"/>
    <property type="molecule type" value="Genomic_DNA"/>
</dbReference>
<dbReference type="InterPro" id="IPR004107">
    <property type="entry name" value="Integrase_SAM-like_N"/>
</dbReference>
<evidence type="ECO:0000259" key="7">
    <source>
        <dbReference type="PROSITE" id="PS51900"/>
    </source>
</evidence>
<evidence type="ECO:0000313" key="9">
    <source>
        <dbReference type="Proteomes" id="UP000183629"/>
    </source>
</evidence>
<evidence type="ECO:0000256" key="2">
    <source>
        <dbReference type="ARBA" id="ARBA00022908"/>
    </source>
</evidence>
<dbReference type="Gene3D" id="1.10.443.10">
    <property type="entry name" value="Intergrase catalytic core"/>
    <property type="match status" value="1"/>
</dbReference>
<dbReference type="InterPro" id="IPR011010">
    <property type="entry name" value="DNA_brk_join_enz"/>
</dbReference>
<dbReference type="Proteomes" id="UP000183629">
    <property type="component" value="Unassembled WGS sequence"/>
</dbReference>
<dbReference type="PROSITE" id="PS51900">
    <property type="entry name" value="CB"/>
    <property type="match status" value="1"/>
</dbReference>
<dbReference type="GO" id="GO:0003677">
    <property type="term" value="F:DNA binding"/>
    <property type="evidence" value="ECO:0007669"/>
    <property type="project" value="UniProtKB-UniRule"/>
</dbReference>
<dbReference type="RefSeq" id="WP_074658459.1">
    <property type="nucleotide sequence ID" value="NZ_FOLZ01000003.1"/>
</dbReference>
<evidence type="ECO:0000256" key="5">
    <source>
        <dbReference type="PROSITE-ProRule" id="PRU01248"/>
    </source>
</evidence>
<dbReference type="GO" id="GO:0015074">
    <property type="term" value="P:DNA integration"/>
    <property type="evidence" value="ECO:0007669"/>
    <property type="project" value="InterPro"/>
</dbReference>
<dbReference type="PANTHER" id="PTHR30349:SF64">
    <property type="entry name" value="PROPHAGE INTEGRASE INTD-RELATED"/>
    <property type="match status" value="1"/>
</dbReference>
<evidence type="ECO:0000313" key="8">
    <source>
        <dbReference type="EMBL" id="SFU69323.1"/>
    </source>
</evidence>